<gene>
    <name evidence="1" type="ORF">HF878_08645</name>
</gene>
<reference evidence="1 2" key="1">
    <citation type="submission" date="2020-04" db="EMBL/GenBank/DDBJ databases">
        <authorList>
            <person name="Hitch T.C.A."/>
            <person name="Wylensek D."/>
            <person name="Clavel T."/>
        </authorList>
    </citation>
    <scope>NUCLEOTIDE SEQUENCE [LARGE SCALE GENOMIC DNA]</scope>
    <source>
        <strain evidence="1 2">PG-130-P53-12</strain>
    </source>
</reference>
<evidence type="ECO:0000313" key="1">
    <source>
        <dbReference type="EMBL" id="NMD99530.1"/>
    </source>
</evidence>
<accession>A0A848B5U5</accession>
<dbReference type="EMBL" id="JABAFA010000035">
    <property type="protein sequence ID" value="NMD99530.1"/>
    <property type="molecule type" value="Genomic_DNA"/>
</dbReference>
<dbReference type="Proteomes" id="UP000543804">
    <property type="component" value="Unassembled WGS sequence"/>
</dbReference>
<dbReference type="RefSeq" id="WP_019542224.1">
    <property type="nucleotide sequence ID" value="NZ_DBGAXS010000091.1"/>
</dbReference>
<sequence length="91" mass="10453">MLKKQMTREVMLDALEHDYNGLMNLGDIYGARGVEAAIDTIHLYEKALELACEECQKARTKKFSDTKTTQEIIEEYLAYAKTTDYGEESEH</sequence>
<protein>
    <submittedName>
        <fullName evidence="1">Uncharacterized protein</fullName>
    </submittedName>
</protein>
<comment type="caution">
    <text evidence="1">The sequence shown here is derived from an EMBL/GenBank/DDBJ whole genome shotgun (WGS) entry which is preliminary data.</text>
</comment>
<keyword evidence="2" id="KW-1185">Reference proteome</keyword>
<dbReference type="AlphaFoldDB" id="A0A848B5U5"/>
<name>A0A848B5U5_9FIRM</name>
<proteinExistence type="predicted"/>
<organism evidence="1 2">
    <name type="scientific">Selenomonas bovis</name>
    <dbReference type="NCBI Taxonomy" id="416586"/>
    <lineage>
        <taxon>Bacteria</taxon>
        <taxon>Bacillati</taxon>
        <taxon>Bacillota</taxon>
        <taxon>Negativicutes</taxon>
        <taxon>Selenomonadales</taxon>
        <taxon>Selenomonadaceae</taxon>
        <taxon>Selenomonas</taxon>
    </lineage>
</organism>
<evidence type="ECO:0000313" key="2">
    <source>
        <dbReference type="Proteomes" id="UP000543804"/>
    </source>
</evidence>